<organism evidence="2 3">
    <name type="scientific">Candidatus Competibacter denitrificans Run_A_D11</name>
    <dbReference type="NCBI Taxonomy" id="1400863"/>
    <lineage>
        <taxon>Bacteria</taxon>
        <taxon>Pseudomonadati</taxon>
        <taxon>Pseudomonadota</taxon>
        <taxon>Gammaproteobacteria</taxon>
        <taxon>Candidatus Competibacteraceae</taxon>
        <taxon>Candidatus Competibacter</taxon>
    </lineage>
</organism>
<keyword evidence="3" id="KW-1185">Reference proteome</keyword>
<name>W6M506_9GAMM</name>
<sequence length="80" mass="8639">MTWGNLLAGIVRQGRRTLGYREPAPLMMSVARSAWVALALLVAAFAVVAVVVLVVVLVPSVFTSESMDVFISMMAFKVLN</sequence>
<gene>
    <name evidence="2" type="ORF">BN873_360050</name>
</gene>
<comment type="caution">
    <text evidence="2">The sequence shown here is derived from an EMBL/GenBank/DDBJ whole genome shotgun (WGS) entry which is preliminary data.</text>
</comment>
<proteinExistence type="predicted"/>
<reference evidence="2" key="2">
    <citation type="submission" date="2014-03" db="EMBL/GenBank/DDBJ databases">
        <title>Candidatus Competibacter-lineage genomes retrieved from metagenomes reveal functional metabolic diversity.</title>
        <authorList>
            <person name="McIlroy S.J."/>
            <person name="Albertsen M."/>
            <person name="Andresen E.K."/>
            <person name="Saunders A.M."/>
            <person name="Kristiansen R."/>
            <person name="Stokholm-Bjerregaard M."/>
            <person name="Nielsen K.L."/>
            <person name="Nielsen P.H."/>
        </authorList>
    </citation>
    <scope>NUCLEOTIDE SEQUENCE</scope>
    <source>
        <strain evidence="2">Run_A_D11</strain>
    </source>
</reference>
<dbReference type="EMBL" id="CBTJ020000043">
    <property type="protein sequence ID" value="CDI02956.1"/>
    <property type="molecule type" value="Genomic_DNA"/>
</dbReference>
<dbReference type="AlphaFoldDB" id="W6M506"/>
<dbReference type="Proteomes" id="UP000035760">
    <property type="component" value="Unassembled WGS sequence"/>
</dbReference>
<dbReference type="STRING" id="1400863.BN873_360050"/>
<evidence type="ECO:0000313" key="3">
    <source>
        <dbReference type="Proteomes" id="UP000035760"/>
    </source>
</evidence>
<keyword evidence="1" id="KW-0472">Membrane</keyword>
<keyword evidence="1" id="KW-1133">Transmembrane helix</keyword>
<evidence type="ECO:0000256" key="1">
    <source>
        <dbReference type="SAM" id="Phobius"/>
    </source>
</evidence>
<feature type="transmembrane region" description="Helical" evidence="1">
    <location>
        <begin position="34"/>
        <end position="58"/>
    </location>
</feature>
<evidence type="ECO:0000313" key="2">
    <source>
        <dbReference type="EMBL" id="CDI02956.1"/>
    </source>
</evidence>
<accession>W6M506</accession>
<protein>
    <submittedName>
        <fullName evidence="2">Uncharacterized protein</fullName>
    </submittedName>
</protein>
<reference evidence="2" key="1">
    <citation type="submission" date="2013-07" db="EMBL/GenBank/DDBJ databases">
        <authorList>
            <person name="McIlroy S."/>
        </authorList>
    </citation>
    <scope>NUCLEOTIDE SEQUENCE [LARGE SCALE GENOMIC DNA]</scope>
    <source>
        <strain evidence="2">Run_A_D11</strain>
    </source>
</reference>
<keyword evidence="1" id="KW-0812">Transmembrane</keyword>